<dbReference type="Proteomes" id="UP000656813">
    <property type="component" value="Unassembled WGS sequence"/>
</dbReference>
<proteinExistence type="predicted"/>
<sequence>MIEAYPFANFIINAFQKSKKGKECNGDSFLIDETDDAFFCAVADGLGSGGYARKASQMAVEVIERSLDQPLDEIMRRVNDSQQGLRGVVLSIFRLDTKTRMMEFCGVGNISFNIYKPNGEIVHPLPKQGYLSGRVMDFRIQSFLYPDDAWFAIYSDGIYLNSKHAPTIKRLFYSSNEKEAEMIMESISTRFVDDMTVVIGKPS</sequence>
<evidence type="ECO:0000313" key="3">
    <source>
        <dbReference type="Proteomes" id="UP000656813"/>
    </source>
</evidence>
<dbReference type="EMBL" id="BMFV01000041">
    <property type="protein sequence ID" value="GGH87601.1"/>
    <property type="molecule type" value="Genomic_DNA"/>
</dbReference>
<dbReference type="RefSeq" id="WP_188498958.1">
    <property type="nucleotide sequence ID" value="NZ_BMFV01000041.1"/>
</dbReference>
<dbReference type="SUPFAM" id="SSF81606">
    <property type="entry name" value="PP2C-like"/>
    <property type="match status" value="1"/>
</dbReference>
<reference evidence="2" key="1">
    <citation type="journal article" date="2014" name="Int. J. Syst. Evol. Microbiol.">
        <title>Complete genome sequence of Corynebacterium casei LMG S-19264T (=DSM 44701T), isolated from a smear-ripened cheese.</title>
        <authorList>
            <consortium name="US DOE Joint Genome Institute (JGI-PGF)"/>
            <person name="Walter F."/>
            <person name="Albersmeier A."/>
            <person name="Kalinowski J."/>
            <person name="Ruckert C."/>
        </authorList>
    </citation>
    <scope>NUCLEOTIDE SEQUENCE</scope>
    <source>
        <strain evidence="2">CGMCC 1.12777</strain>
    </source>
</reference>
<dbReference type="PANTHER" id="PTHR35801:SF1">
    <property type="entry name" value="PHOSPHOSERINE PHOSPHATASE RSBX"/>
    <property type="match status" value="1"/>
</dbReference>
<dbReference type="InterPro" id="IPR001932">
    <property type="entry name" value="PPM-type_phosphatase-like_dom"/>
</dbReference>
<dbReference type="PANTHER" id="PTHR35801">
    <property type="entry name" value="PHOSPHOSERINE PHOSPHATASE RSBX"/>
    <property type="match status" value="1"/>
</dbReference>
<dbReference type="AlphaFoldDB" id="A0A8J3END2"/>
<comment type="caution">
    <text evidence="2">The sequence shown here is derived from an EMBL/GenBank/DDBJ whole genome shotgun (WGS) entry which is preliminary data.</text>
</comment>
<keyword evidence="3" id="KW-1185">Reference proteome</keyword>
<dbReference type="InterPro" id="IPR036457">
    <property type="entry name" value="PPM-type-like_dom_sf"/>
</dbReference>
<evidence type="ECO:0000259" key="1">
    <source>
        <dbReference type="SMART" id="SM00331"/>
    </source>
</evidence>
<gene>
    <name evidence="2" type="primary">rsbX</name>
    <name evidence="2" type="ORF">GCM10007096_37990</name>
</gene>
<dbReference type="Gene3D" id="3.60.40.10">
    <property type="entry name" value="PPM-type phosphatase domain"/>
    <property type="match status" value="1"/>
</dbReference>
<dbReference type="InterPro" id="IPR039248">
    <property type="entry name" value="Ptase_RsbX"/>
</dbReference>
<dbReference type="SMART" id="SM00331">
    <property type="entry name" value="PP2C_SIG"/>
    <property type="match status" value="1"/>
</dbReference>
<name>A0A8J3END2_9BACL</name>
<dbReference type="Pfam" id="PF07228">
    <property type="entry name" value="SpoIIE"/>
    <property type="match status" value="1"/>
</dbReference>
<feature type="domain" description="PPM-type phosphatase" evidence="1">
    <location>
        <begin position="7"/>
        <end position="202"/>
    </location>
</feature>
<evidence type="ECO:0000313" key="2">
    <source>
        <dbReference type="EMBL" id="GGH87601.1"/>
    </source>
</evidence>
<organism evidence="2 3">
    <name type="scientific">Pullulanibacillus pueri</name>
    <dbReference type="NCBI Taxonomy" id="1437324"/>
    <lineage>
        <taxon>Bacteria</taxon>
        <taxon>Bacillati</taxon>
        <taxon>Bacillota</taxon>
        <taxon>Bacilli</taxon>
        <taxon>Bacillales</taxon>
        <taxon>Sporolactobacillaceae</taxon>
        <taxon>Pullulanibacillus</taxon>
    </lineage>
</organism>
<reference evidence="2" key="2">
    <citation type="submission" date="2020-09" db="EMBL/GenBank/DDBJ databases">
        <authorList>
            <person name="Sun Q."/>
            <person name="Zhou Y."/>
        </authorList>
    </citation>
    <scope>NUCLEOTIDE SEQUENCE</scope>
    <source>
        <strain evidence="2">CGMCC 1.12777</strain>
    </source>
</reference>
<accession>A0A8J3END2</accession>
<protein>
    <submittedName>
        <fullName evidence="2">Phosphoserine phosphatase RsbX</fullName>
    </submittedName>
</protein>